<dbReference type="Gene3D" id="3.40.50.20">
    <property type="match status" value="1"/>
</dbReference>
<dbReference type="Gene3D" id="3.30.1490.20">
    <property type="entry name" value="ATP-grasp fold, A domain"/>
    <property type="match status" value="1"/>
</dbReference>
<dbReference type="EMBL" id="JASZZN010000002">
    <property type="protein sequence ID" value="MDM4014525.1"/>
    <property type="molecule type" value="Genomic_DNA"/>
</dbReference>
<dbReference type="PROSITE" id="PS50975">
    <property type="entry name" value="ATP_GRASP"/>
    <property type="match status" value="1"/>
</dbReference>
<dbReference type="InterPro" id="IPR013651">
    <property type="entry name" value="ATP-grasp_RimK-type"/>
</dbReference>
<keyword evidence="3 4" id="KW-0067">ATP-binding</keyword>
<dbReference type="InterPro" id="IPR004666">
    <property type="entry name" value="Rp_bS6_RimK/Lys_biosynth_LsyX"/>
</dbReference>
<dbReference type="Proteomes" id="UP001239462">
    <property type="component" value="Unassembled WGS sequence"/>
</dbReference>
<dbReference type="Gene3D" id="3.30.470.20">
    <property type="entry name" value="ATP-grasp fold, B domain"/>
    <property type="match status" value="1"/>
</dbReference>
<keyword evidence="6" id="KW-0436">Ligase</keyword>
<dbReference type="SUPFAM" id="SSF56059">
    <property type="entry name" value="Glutathione synthetase ATP-binding domain-like"/>
    <property type="match status" value="1"/>
</dbReference>
<dbReference type="Pfam" id="PF08443">
    <property type="entry name" value="RimK"/>
    <property type="match status" value="1"/>
</dbReference>
<dbReference type="InterPro" id="IPR011761">
    <property type="entry name" value="ATP-grasp"/>
</dbReference>
<dbReference type="InterPro" id="IPR013815">
    <property type="entry name" value="ATP_grasp_subdomain_1"/>
</dbReference>
<evidence type="ECO:0000256" key="2">
    <source>
        <dbReference type="ARBA" id="ARBA00022741"/>
    </source>
</evidence>
<keyword evidence="2 4" id="KW-0547">Nucleotide-binding</keyword>
<evidence type="ECO:0000256" key="3">
    <source>
        <dbReference type="ARBA" id="ARBA00022840"/>
    </source>
</evidence>
<dbReference type="PANTHER" id="PTHR21621">
    <property type="entry name" value="RIBOSOMAL PROTEIN S6 MODIFICATION PROTEIN"/>
    <property type="match status" value="1"/>
</dbReference>
<evidence type="ECO:0000256" key="1">
    <source>
        <dbReference type="ARBA" id="ARBA00022723"/>
    </source>
</evidence>
<comment type="caution">
    <text evidence="6">The sequence shown here is derived from an EMBL/GenBank/DDBJ whole genome shotgun (WGS) entry which is preliminary data.</text>
</comment>
<protein>
    <submittedName>
        <fullName evidence="6">RimK family alpha-L-glutamate ligase</fullName>
    </submittedName>
</protein>
<dbReference type="GO" id="GO:0016874">
    <property type="term" value="F:ligase activity"/>
    <property type="evidence" value="ECO:0007669"/>
    <property type="project" value="UniProtKB-KW"/>
</dbReference>
<sequence length="335" mass="36658">MTVEPKRSASKVGAARFLMLGPSEGWHAEQLRAACRRHGCRVDAAGYESLASITATPHSTGSFSGNSIADRPVTTRHRCDAGPIEQYDGILTRTMPAASMERLTYRLAVLHGIADRIEGRPIAMVNPPRGLEWAIDKFATSMRLAAAGYPVPDTEVVQDRSEALDAFDRLGADCIVKPIFGGEGRGVMRVSDRELAWTCFSSLEQLQATILIQRFVSPGGRDTRLLVIGDRVLGFRRINERSFRTNLKTGSSCERVDVDPAHVEAARSITRRFGLQFASVDIIDNDHGPPLFLEVNAIPGWKGAQSVCDDSIADLVIDRLRQLCRNGQLSINNGS</sequence>
<organism evidence="6 7">
    <name type="scientific">Roseiconus lacunae</name>
    <dbReference type="NCBI Taxonomy" id="2605694"/>
    <lineage>
        <taxon>Bacteria</taxon>
        <taxon>Pseudomonadati</taxon>
        <taxon>Planctomycetota</taxon>
        <taxon>Planctomycetia</taxon>
        <taxon>Pirellulales</taxon>
        <taxon>Pirellulaceae</taxon>
        <taxon>Roseiconus</taxon>
    </lineage>
</organism>
<evidence type="ECO:0000313" key="7">
    <source>
        <dbReference type="Proteomes" id="UP001239462"/>
    </source>
</evidence>
<keyword evidence="1" id="KW-0479">Metal-binding</keyword>
<evidence type="ECO:0000313" key="6">
    <source>
        <dbReference type="EMBL" id="MDM4014525.1"/>
    </source>
</evidence>
<proteinExistence type="predicted"/>
<evidence type="ECO:0000259" key="5">
    <source>
        <dbReference type="PROSITE" id="PS50975"/>
    </source>
</evidence>
<dbReference type="PANTHER" id="PTHR21621:SF0">
    <property type="entry name" value="BETA-CITRYLGLUTAMATE SYNTHASE B-RELATED"/>
    <property type="match status" value="1"/>
</dbReference>
<feature type="domain" description="ATP-grasp" evidence="5">
    <location>
        <begin position="141"/>
        <end position="321"/>
    </location>
</feature>
<accession>A0ABT7PDE3</accession>
<keyword evidence="7" id="KW-1185">Reference proteome</keyword>
<reference evidence="6 7" key="1">
    <citation type="submission" date="2023-06" db="EMBL/GenBank/DDBJ databases">
        <title>Roseiconus lacunae JC819 isolated from Gulf of Mannar region, Tamil Nadu.</title>
        <authorList>
            <person name="Pk S."/>
            <person name="Ch S."/>
            <person name="Ch V.R."/>
        </authorList>
    </citation>
    <scope>NUCLEOTIDE SEQUENCE [LARGE SCALE GENOMIC DNA]</scope>
    <source>
        <strain evidence="6 7">JC819</strain>
    </source>
</reference>
<name>A0ABT7PDE3_9BACT</name>
<gene>
    <name evidence="6" type="ORF">QTN89_03715</name>
</gene>
<evidence type="ECO:0000256" key="4">
    <source>
        <dbReference type="PROSITE-ProRule" id="PRU00409"/>
    </source>
</evidence>
<dbReference type="NCBIfam" id="TIGR00768">
    <property type="entry name" value="rimK_fam"/>
    <property type="match status" value="1"/>
</dbReference>
<dbReference type="RefSeq" id="WP_230774849.1">
    <property type="nucleotide sequence ID" value="NZ_JAJMQV010000059.1"/>
</dbReference>